<protein>
    <submittedName>
        <fullName evidence="1">Unannotated protein</fullName>
    </submittedName>
</protein>
<dbReference type="AlphaFoldDB" id="A0A6J6ULI7"/>
<dbReference type="EMBL" id="CAEZYR010000105">
    <property type="protein sequence ID" value="CAB4760602.1"/>
    <property type="molecule type" value="Genomic_DNA"/>
</dbReference>
<name>A0A6J6ULI7_9ZZZZ</name>
<organism evidence="1">
    <name type="scientific">freshwater metagenome</name>
    <dbReference type="NCBI Taxonomy" id="449393"/>
    <lineage>
        <taxon>unclassified sequences</taxon>
        <taxon>metagenomes</taxon>
        <taxon>ecological metagenomes</taxon>
    </lineage>
</organism>
<dbReference type="EMBL" id="CAFBMH010000013">
    <property type="protein sequence ID" value="CAB4896130.1"/>
    <property type="molecule type" value="Genomic_DNA"/>
</dbReference>
<accession>A0A6J6ULI7</accession>
<sequence>MGRRIRRHRKGHVIVDLDEHERRILRDLAEQLRALLLDGSEPSLRRLFPTAHPDDEVKEREYQSLVHDNLLEHRLATLDEFEATLDAATLTVAQTERWMTALNDLRLVLGTLLDVSEDSVEFDPDAEDAFSQAVYHFLGGLLEQVVDVLFSTLPPPAK</sequence>
<evidence type="ECO:0000313" key="4">
    <source>
        <dbReference type="EMBL" id="CAB5020068.1"/>
    </source>
</evidence>
<evidence type="ECO:0000313" key="1">
    <source>
        <dbReference type="EMBL" id="CAB4760602.1"/>
    </source>
</evidence>
<evidence type="ECO:0000313" key="2">
    <source>
        <dbReference type="EMBL" id="CAB4818125.1"/>
    </source>
</evidence>
<gene>
    <name evidence="1" type="ORF">UFOPK2754_02382</name>
    <name evidence="2" type="ORF">UFOPK3139_00519</name>
    <name evidence="3" type="ORF">UFOPK3543_00593</name>
    <name evidence="4" type="ORF">UFOPK3967_02709</name>
</gene>
<dbReference type="EMBL" id="CAFBOS010000228">
    <property type="protein sequence ID" value="CAB5020068.1"/>
    <property type="molecule type" value="Genomic_DNA"/>
</dbReference>
<dbReference type="InterPro" id="IPR018561">
    <property type="entry name" value="AosR"/>
</dbReference>
<dbReference type="EMBL" id="CAFABA010000013">
    <property type="protein sequence ID" value="CAB4818125.1"/>
    <property type="molecule type" value="Genomic_DNA"/>
</dbReference>
<dbReference type="Pfam" id="PF09438">
    <property type="entry name" value="DUF2017"/>
    <property type="match status" value="1"/>
</dbReference>
<reference evidence="1" key="1">
    <citation type="submission" date="2020-05" db="EMBL/GenBank/DDBJ databases">
        <authorList>
            <person name="Chiriac C."/>
            <person name="Salcher M."/>
            <person name="Ghai R."/>
            <person name="Kavagutti S V."/>
        </authorList>
    </citation>
    <scope>NUCLEOTIDE SEQUENCE</scope>
</reference>
<proteinExistence type="predicted"/>
<evidence type="ECO:0000313" key="3">
    <source>
        <dbReference type="EMBL" id="CAB4896130.1"/>
    </source>
</evidence>